<feature type="region of interest" description="Disordered" evidence="5">
    <location>
        <begin position="595"/>
        <end position="619"/>
    </location>
</feature>
<feature type="domain" description="BHLH" evidence="6">
    <location>
        <begin position="536"/>
        <end position="585"/>
    </location>
</feature>
<comment type="subcellular location">
    <subcellularLocation>
        <location evidence="1">Nucleus</location>
    </subcellularLocation>
</comment>
<dbReference type="SMART" id="SM00353">
    <property type="entry name" value="HLH"/>
    <property type="match status" value="1"/>
</dbReference>
<dbReference type="InterPro" id="IPR036638">
    <property type="entry name" value="HLH_DNA-bd_sf"/>
</dbReference>
<sequence length="652" mass="70151">MRAKGELVILMDQSQQEAGAGAVVDDPDQQGGGDEAATLVATMEGGSWYWTSMLNFSQSGSSSTHTSAGQLAGSQFTGSPPSSSSVHNTSMNPSNNSMSNNTNNNNQVDHTALPLDTMLPVNNNNNNDPENAVWSQDFLSGPIGESKASMHACGDDGLQELLYPRTVRELLLDPSPSWDLLQQAAISKTFGFPLGSDDQLAPAQLHGLLNPDIKPTHLQALLYSHDDRLSSSTASSTLSDNAEPHWPATQAGTEPAQGRTCPMHVPHTTLLQHQFDHTRVKQEYPQLSCSTATCTSSFAKPSSTINPFLLQHHQQQHSLRLINPNHDPATLLNEAAAIANMQQNADVKPSCSSRQLHSWPNSPAAAAAAIQLCRSSSSFELGGLASSAAGGDPHQLLLHSMKPQHHAHGHQLDNAGVGFPASPSLTNLISQDAAFFQPDHHQLMQQAAALQAHHHHAGGSVLNTPPLQYLNQQAAGLKSKARAHLEGGHGALEEGKDMKGSDPKSISPHEHDFNFKRPRVDPPQQQQQQQQHNTTPGSTSSFKSQPVRKEKLGERITTLQQLVSPFGKTDTASVLLEAIGYIKFLQEQVQTLSSPYLKSTNNPTSQSGDKNQNGEEAKPDLRSKGLCLVPLSCTMQVANDNGADYWYGGAFR</sequence>
<keyword evidence="3" id="KW-0804">Transcription</keyword>
<dbReference type="CDD" id="cd11393">
    <property type="entry name" value="bHLH_AtbHLH_like"/>
    <property type="match status" value="1"/>
</dbReference>
<dbReference type="Proteomes" id="UP000886520">
    <property type="component" value="Chromosome 6"/>
</dbReference>
<comment type="caution">
    <text evidence="7">The sequence shown here is derived from an EMBL/GenBank/DDBJ whole genome shotgun (WGS) entry which is preliminary data.</text>
</comment>
<feature type="compositionally biased region" description="Basic and acidic residues" evidence="5">
    <location>
        <begin position="489"/>
        <end position="520"/>
    </location>
</feature>
<feature type="compositionally biased region" description="Polar residues" evidence="5">
    <location>
        <begin position="595"/>
        <end position="611"/>
    </location>
</feature>
<keyword evidence="4" id="KW-0539">Nucleus</keyword>
<name>A0A9D4V2H7_ADICA</name>
<dbReference type="EMBL" id="JABFUD020000006">
    <property type="protein sequence ID" value="KAI5078463.1"/>
    <property type="molecule type" value="Genomic_DNA"/>
</dbReference>
<dbReference type="InterPro" id="IPR045843">
    <property type="entry name" value="IND-like"/>
</dbReference>
<feature type="compositionally biased region" description="Low complexity" evidence="5">
    <location>
        <begin position="79"/>
        <end position="106"/>
    </location>
</feature>
<dbReference type="AlphaFoldDB" id="A0A9D4V2H7"/>
<protein>
    <recommendedName>
        <fullName evidence="6">BHLH domain-containing protein</fullName>
    </recommendedName>
</protein>
<evidence type="ECO:0000256" key="3">
    <source>
        <dbReference type="ARBA" id="ARBA00023163"/>
    </source>
</evidence>
<gene>
    <name evidence="7" type="ORF">GOP47_0006134</name>
</gene>
<evidence type="ECO:0000313" key="7">
    <source>
        <dbReference type="EMBL" id="KAI5078463.1"/>
    </source>
</evidence>
<organism evidence="7 8">
    <name type="scientific">Adiantum capillus-veneris</name>
    <name type="common">Maidenhair fern</name>
    <dbReference type="NCBI Taxonomy" id="13818"/>
    <lineage>
        <taxon>Eukaryota</taxon>
        <taxon>Viridiplantae</taxon>
        <taxon>Streptophyta</taxon>
        <taxon>Embryophyta</taxon>
        <taxon>Tracheophyta</taxon>
        <taxon>Polypodiopsida</taxon>
        <taxon>Polypodiidae</taxon>
        <taxon>Polypodiales</taxon>
        <taxon>Pteridineae</taxon>
        <taxon>Pteridaceae</taxon>
        <taxon>Vittarioideae</taxon>
        <taxon>Adiantum</taxon>
    </lineage>
</organism>
<dbReference type="GO" id="GO:0005634">
    <property type="term" value="C:nucleus"/>
    <property type="evidence" value="ECO:0007669"/>
    <property type="project" value="UniProtKB-SubCell"/>
</dbReference>
<dbReference type="Gene3D" id="4.10.280.10">
    <property type="entry name" value="Helix-loop-helix DNA-binding domain"/>
    <property type="match status" value="1"/>
</dbReference>
<feature type="region of interest" description="Disordered" evidence="5">
    <location>
        <begin position="446"/>
        <end position="465"/>
    </location>
</feature>
<dbReference type="PROSITE" id="PS50888">
    <property type="entry name" value="BHLH"/>
    <property type="match status" value="1"/>
</dbReference>
<feature type="region of interest" description="Disordered" evidence="5">
    <location>
        <begin position="489"/>
        <end position="550"/>
    </location>
</feature>
<dbReference type="SUPFAM" id="SSF47459">
    <property type="entry name" value="HLH, helix-loop-helix DNA-binding domain"/>
    <property type="match status" value="1"/>
</dbReference>
<dbReference type="PANTHER" id="PTHR16223">
    <property type="entry name" value="TRANSCRIPTION FACTOR BHLH83-RELATED"/>
    <property type="match status" value="1"/>
</dbReference>
<dbReference type="InterPro" id="IPR045239">
    <property type="entry name" value="bHLH95_bHLH"/>
</dbReference>
<accession>A0A9D4V2H7</accession>
<dbReference type="InterPro" id="IPR011598">
    <property type="entry name" value="bHLH_dom"/>
</dbReference>
<evidence type="ECO:0000256" key="5">
    <source>
        <dbReference type="SAM" id="MobiDB-lite"/>
    </source>
</evidence>
<feature type="region of interest" description="Disordered" evidence="5">
    <location>
        <begin position="232"/>
        <end position="258"/>
    </location>
</feature>
<proteinExistence type="predicted"/>
<keyword evidence="2" id="KW-0805">Transcription regulation</keyword>
<feature type="compositionally biased region" description="Low complexity" evidence="5">
    <location>
        <begin position="59"/>
        <end position="70"/>
    </location>
</feature>
<evidence type="ECO:0000259" key="6">
    <source>
        <dbReference type="PROSITE" id="PS50888"/>
    </source>
</evidence>
<dbReference type="GO" id="GO:0046983">
    <property type="term" value="F:protein dimerization activity"/>
    <property type="evidence" value="ECO:0007669"/>
    <property type="project" value="InterPro"/>
</dbReference>
<reference evidence="7" key="1">
    <citation type="submission" date="2021-01" db="EMBL/GenBank/DDBJ databases">
        <title>Adiantum capillus-veneris genome.</title>
        <authorList>
            <person name="Fang Y."/>
            <person name="Liao Q."/>
        </authorList>
    </citation>
    <scope>NUCLEOTIDE SEQUENCE</scope>
    <source>
        <strain evidence="7">H3</strain>
        <tissue evidence="7">Leaf</tissue>
    </source>
</reference>
<dbReference type="GO" id="GO:0000981">
    <property type="term" value="F:DNA-binding transcription factor activity, RNA polymerase II-specific"/>
    <property type="evidence" value="ECO:0007669"/>
    <property type="project" value="TreeGrafter"/>
</dbReference>
<feature type="region of interest" description="Disordered" evidence="5">
    <location>
        <begin position="59"/>
        <end position="110"/>
    </location>
</feature>
<keyword evidence="8" id="KW-1185">Reference proteome</keyword>
<dbReference type="GO" id="GO:0000978">
    <property type="term" value="F:RNA polymerase II cis-regulatory region sequence-specific DNA binding"/>
    <property type="evidence" value="ECO:0007669"/>
    <property type="project" value="TreeGrafter"/>
</dbReference>
<feature type="compositionally biased region" description="Polar residues" evidence="5">
    <location>
        <begin position="532"/>
        <end position="544"/>
    </location>
</feature>
<dbReference type="OrthoDB" id="1929753at2759"/>
<evidence type="ECO:0000256" key="1">
    <source>
        <dbReference type="ARBA" id="ARBA00004123"/>
    </source>
</evidence>
<evidence type="ECO:0000256" key="4">
    <source>
        <dbReference type="ARBA" id="ARBA00023242"/>
    </source>
</evidence>
<evidence type="ECO:0000313" key="8">
    <source>
        <dbReference type="Proteomes" id="UP000886520"/>
    </source>
</evidence>
<dbReference type="PANTHER" id="PTHR16223:SF238">
    <property type="entry name" value="TRANSCRIPTION FACTOR BHLH114"/>
    <property type="match status" value="1"/>
</dbReference>
<evidence type="ECO:0000256" key="2">
    <source>
        <dbReference type="ARBA" id="ARBA00023015"/>
    </source>
</evidence>